<comment type="caution">
    <text evidence="1">The sequence shown here is derived from an EMBL/GenBank/DDBJ whole genome shotgun (WGS) entry which is preliminary data.</text>
</comment>
<proteinExistence type="predicted"/>
<organism evidence="1 2">
    <name type="scientific">Brassica cretica</name>
    <name type="common">Mustard</name>
    <dbReference type="NCBI Taxonomy" id="69181"/>
    <lineage>
        <taxon>Eukaryota</taxon>
        <taxon>Viridiplantae</taxon>
        <taxon>Streptophyta</taxon>
        <taxon>Embryophyta</taxon>
        <taxon>Tracheophyta</taxon>
        <taxon>Spermatophyta</taxon>
        <taxon>Magnoliopsida</taxon>
        <taxon>eudicotyledons</taxon>
        <taxon>Gunneridae</taxon>
        <taxon>Pentapetalae</taxon>
        <taxon>rosids</taxon>
        <taxon>malvids</taxon>
        <taxon>Brassicales</taxon>
        <taxon>Brassicaceae</taxon>
        <taxon>Brassiceae</taxon>
        <taxon>Brassica</taxon>
    </lineage>
</organism>
<accession>A0A8S9S4Y7</accession>
<evidence type="ECO:0000313" key="1">
    <source>
        <dbReference type="EMBL" id="KAF3587823.1"/>
    </source>
</evidence>
<dbReference type="AlphaFoldDB" id="A0A8S9S4Y7"/>
<reference evidence="1" key="1">
    <citation type="submission" date="2019-12" db="EMBL/GenBank/DDBJ databases">
        <title>Genome sequencing and annotation of Brassica cretica.</title>
        <authorList>
            <person name="Studholme D.J."/>
            <person name="Sarris P."/>
        </authorList>
    </citation>
    <scope>NUCLEOTIDE SEQUENCE</scope>
    <source>
        <strain evidence="1">PFS-109/04</strain>
        <tissue evidence="1">Leaf</tissue>
    </source>
</reference>
<name>A0A8S9S4Y7_BRACR</name>
<dbReference type="EMBL" id="QGKX02000088">
    <property type="protein sequence ID" value="KAF3587823.1"/>
    <property type="molecule type" value="Genomic_DNA"/>
</dbReference>
<gene>
    <name evidence="1" type="ORF">F2Q69_00026824</name>
</gene>
<evidence type="ECO:0000313" key="2">
    <source>
        <dbReference type="Proteomes" id="UP000712600"/>
    </source>
</evidence>
<sequence>MPSGMSQATTAISATTHNMKFGTLEYSALQCSARCFPAMVYDRQINVYIKIRKEERLLLDFRVEPVTTPRFAARD</sequence>
<dbReference type="Proteomes" id="UP000712600">
    <property type="component" value="Unassembled WGS sequence"/>
</dbReference>
<protein>
    <submittedName>
        <fullName evidence="1">Uncharacterized protein</fullName>
    </submittedName>
</protein>